<dbReference type="InterPro" id="IPR050297">
    <property type="entry name" value="LipidA_mod_glycosyltrf_83"/>
</dbReference>
<evidence type="ECO:0000256" key="4">
    <source>
        <dbReference type="ARBA" id="ARBA00022679"/>
    </source>
</evidence>
<keyword evidence="11" id="KW-1185">Reference proteome</keyword>
<dbReference type="AlphaFoldDB" id="A0A1H9MHC6"/>
<keyword evidence="4 10" id="KW-0808">Transferase</keyword>
<keyword evidence="3" id="KW-0328">Glycosyltransferase</keyword>
<dbReference type="InterPro" id="IPR038731">
    <property type="entry name" value="RgtA/B/C-like"/>
</dbReference>
<feature type="transmembrane region" description="Helical" evidence="8">
    <location>
        <begin position="319"/>
        <end position="336"/>
    </location>
</feature>
<evidence type="ECO:0000256" key="8">
    <source>
        <dbReference type="SAM" id="Phobius"/>
    </source>
</evidence>
<evidence type="ECO:0000256" key="5">
    <source>
        <dbReference type="ARBA" id="ARBA00022692"/>
    </source>
</evidence>
<dbReference type="GO" id="GO:0016763">
    <property type="term" value="F:pentosyltransferase activity"/>
    <property type="evidence" value="ECO:0007669"/>
    <property type="project" value="TreeGrafter"/>
</dbReference>
<feature type="transmembrane region" description="Helical" evidence="8">
    <location>
        <begin position="259"/>
        <end position="280"/>
    </location>
</feature>
<sequence length="540" mass="61519">MKSFSRFWVLLSLLLVVSSWMLGINNLDLYDWDELNFAEIAREMLLSGDWLHPTVNYQPFHEKPPLFAWMQLHSFRVFGPGPFAARFPNIICGLVSALVLFFFAQKHANEKTALRWAAFFLLSLLPQLYFRSGIIDPWFNLFILLALLPVLTGKGYSLRNGLASSLFLGLAVMTKGPAAGLIAGLCWLLALLFNDQPRAYRIRQVISYGLIGLLALLPITIWVAFLWKEDDGYFAKEFLRYQWRLFRQPDAGHGGFPGYHFLVLLLGCFPASVFALPALLRRKVFNSKLDQGMRILFWVVLILFSIVTTKIVHYSSLCYLPLCWFAARAVSSGPLREKDLRLVKGGSIFIWGLYALASLSLPLLAWNLDSLLPYINDEGLLSRLELVVDWPWYTLLPFLTVLSGIVALYRYTFVDAWSLASMHLLIMGLFVAIALPCFAPRLQTYSQGELVAFYRGLQGKEVSVGTAYHKSYAHWFYSGILPDTYHSGCQDRQCRFHGSNPLPLFFSSPLNKTERVLKEVPDAHLLYQRGGYSFYQRPAQ</sequence>
<feature type="transmembrane region" description="Helical" evidence="8">
    <location>
        <begin position="292"/>
        <end position="313"/>
    </location>
</feature>
<evidence type="ECO:0000256" key="1">
    <source>
        <dbReference type="ARBA" id="ARBA00004651"/>
    </source>
</evidence>
<dbReference type="OrthoDB" id="9792789at2"/>
<dbReference type="GO" id="GO:0005886">
    <property type="term" value="C:plasma membrane"/>
    <property type="evidence" value="ECO:0007669"/>
    <property type="project" value="UniProtKB-SubCell"/>
</dbReference>
<dbReference type="PANTHER" id="PTHR33908:SF3">
    <property type="entry name" value="UNDECAPRENYL PHOSPHATE-ALPHA-4-AMINO-4-DEOXY-L-ARABINOSE ARABINOSYL TRANSFERASE"/>
    <property type="match status" value="1"/>
</dbReference>
<keyword evidence="5 8" id="KW-0812">Transmembrane</keyword>
<reference evidence="11" key="1">
    <citation type="submission" date="2016-10" db="EMBL/GenBank/DDBJ databases">
        <authorList>
            <person name="Varghese N."/>
            <person name="Submissions S."/>
        </authorList>
    </citation>
    <scope>NUCLEOTIDE SEQUENCE [LARGE SCALE GENOMIC DNA]</scope>
    <source>
        <strain evidence="11">DSM 24740</strain>
    </source>
</reference>
<dbReference type="GO" id="GO:0010041">
    <property type="term" value="P:response to iron(III) ion"/>
    <property type="evidence" value="ECO:0007669"/>
    <property type="project" value="TreeGrafter"/>
</dbReference>
<accession>A0A1H9MHC6</accession>
<dbReference type="RefSeq" id="WP_139211993.1">
    <property type="nucleotide sequence ID" value="NZ_FOFB01000029.1"/>
</dbReference>
<dbReference type="PANTHER" id="PTHR33908">
    <property type="entry name" value="MANNOSYLTRANSFERASE YKCB-RELATED"/>
    <property type="match status" value="1"/>
</dbReference>
<comment type="subcellular location">
    <subcellularLocation>
        <location evidence="1">Cell membrane</location>
        <topology evidence="1">Multi-pass membrane protein</topology>
    </subcellularLocation>
</comment>
<feature type="transmembrane region" description="Helical" evidence="8">
    <location>
        <begin position="116"/>
        <end position="147"/>
    </location>
</feature>
<keyword evidence="6 8" id="KW-1133">Transmembrane helix</keyword>
<evidence type="ECO:0000256" key="6">
    <source>
        <dbReference type="ARBA" id="ARBA00022989"/>
    </source>
</evidence>
<feature type="transmembrane region" description="Helical" evidence="8">
    <location>
        <begin position="416"/>
        <end position="435"/>
    </location>
</feature>
<dbReference type="Proteomes" id="UP000199021">
    <property type="component" value="Unassembled WGS sequence"/>
</dbReference>
<feature type="transmembrane region" description="Helical" evidence="8">
    <location>
        <begin position="348"/>
        <end position="368"/>
    </location>
</feature>
<dbReference type="InParanoid" id="A0A1H9MHC6"/>
<evidence type="ECO:0000313" key="10">
    <source>
        <dbReference type="EMBL" id="SER23120.1"/>
    </source>
</evidence>
<feature type="transmembrane region" description="Helical" evidence="8">
    <location>
        <begin position="390"/>
        <end position="409"/>
    </location>
</feature>
<evidence type="ECO:0000259" key="9">
    <source>
        <dbReference type="Pfam" id="PF13231"/>
    </source>
</evidence>
<feature type="transmembrane region" description="Helical" evidence="8">
    <location>
        <begin position="167"/>
        <end position="193"/>
    </location>
</feature>
<protein>
    <submittedName>
        <fullName evidence="10">4-amino-4-deoxy-L-arabinose transferase</fullName>
    </submittedName>
</protein>
<feature type="transmembrane region" description="Helical" evidence="8">
    <location>
        <begin position="205"/>
        <end position="227"/>
    </location>
</feature>
<evidence type="ECO:0000256" key="7">
    <source>
        <dbReference type="ARBA" id="ARBA00023136"/>
    </source>
</evidence>
<dbReference type="GO" id="GO:0009103">
    <property type="term" value="P:lipopolysaccharide biosynthetic process"/>
    <property type="evidence" value="ECO:0007669"/>
    <property type="project" value="UniProtKB-ARBA"/>
</dbReference>
<evidence type="ECO:0000256" key="2">
    <source>
        <dbReference type="ARBA" id="ARBA00022475"/>
    </source>
</evidence>
<evidence type="ECO:0000313" key="11">
    <source>
        <dbReference type="Proteomes" id="UP000199021"/>
    </source>
</evidence>
<keyword evidence="2" id="KW-1003">Cell membrane</keyword>
<proteinExistence type="predicted"/>
<organism evidence="10 11">
    <name type="scientific">Neolewinella agarilytica</name>
    <dbReference type="NCBI Taxonomy" id="478744"/>
    <lineage>
        <taxon>Bacteria</taxon>
        <taxon>Pseudomonadati</taxon>
        <taxon>Bacteroidota</taxon>
        <taxon>Saprospiria</taxon>
        <taxon>Saprospirales</taxon>
        <taxon>Lewinellaceae</taxon>
        <taxon>Neolewinella</taxon>
    </lineage>
</organism>
<keyword evidence="7 8" id="KW-0472">Membrane</keyword>
<feature type="transmembrane region" description="Helical" evidence="8">
    <location>
        <begin position="83"/>
        <end position="104"/>
    </location>
</feature>
<name>A0A1H9MHC6_9BACT</name>
<dbReference type="Pfam" id="PF13231">
    <property type="entry name" value="PMT_2"/>
    <property type="match status" value="1"/>
</dbReference>
<dbReference type="STRING" id="478744.SAMN05444359_12922"/>
<gene>
    <name evidence="10" type="ORF">SAMN05444359_12922</name>
</gene>
<dbReference type="EMBL" id="FOFB01000029">
    <property type="protein sequence ID" value="SER23120.1"/>
    <property type="molecule type" value="Genomic_DNA"/>
</dbReference>
<feature type="domain" description="Glycosyltransferase RgtA/B/C/D-like" evidence="9">
    <location>
        <begin position="63"/>
        <end position="222"/>
    </location>
</feature>
<evidence type="ECO:0000256" key="3">
    <source>
        <dbReference type="ARBA" id="ARBA00022676"/>
    </source>
</evidence>